<evidence type="ECO:0000256" key="3">
    <source>
        <dbReference type="ARBA" id="ARBA00022692"/>
    </source>
</evidence>
<organism evidence="9 10">
    <name type="scientific">Popillia japonica</name>
    <name type="common">Japanese beetle</name>
    <dbReference type="NCBI Taxonomy" id="7064"/>
    <lineage>
        <taxon>Eukaryota</taxon>
        <taxon>Metazoa</taxon>
        <taxon>Ecdysozoa</taxon>
        <taxon>Arthropoda</taxon>
        <taxon>Hexapoda</taxon>
        <taxon>Insecta</taxon>
        <taxon>Pterygota</taxon>
        <taxon>Neoptera</taxon>
        <taxon>Endopterygota</taxon>
        <taxon>Coleoptera</taxon>
        <taxon>Polyphaga</taxon>
        <taxon>Scarabaeiformia</taxon>
        <taxon>Scarabaeidae</taxon>
        <taxon>Rutelinae</taxon>
        <taxon>Popillia</taxon>
    </lineage>
</organism>
<dbReference type="Proteomes" id="UP001458880">
    <property type="component" value="Unassembled WGS sequence"/>
</dbReference>
<comment type="similarity">
    <text evidence="2">Belongs to the FAM174 family.</text>
</comment>
<evidence type="ECO:0000256" key="2">
    <source>
        <dbReference type="ARBA" id="ARBA00006986"/>
    </source>
</evidence>
<dbReference type="PANTHER" id="PTHR28607:SF4">
    <property type="entry name" value="TRANSMEMBRANE PROTEIN"/>
    <property type="match status" value="1"/>
</dbReference>
<evidence type="ECO:0000256" key="7">
    <source>
        <dbReference type="ARBA" id="ARBA00023180"/>
    </source>
</evidence>
<keyword evidence="3 8" id="KW-0812">Transmembrane</keyword>
<feature type="transmembrane region" description="Helical" evidence="8">
    <location>
        <begin position="137"/>
        <end position="160"/>
    </location>
</feature>
<proteinExistence type="inferred from homology"/>
<name>A0AAW1IUJ5_POPJA</name>
<keyword evidence="5 8" id="KW-1133">Transmembrane helix</keyword>
<keyword evidence="4" id="KW-0732">Signal</keyword>
<evidence type="ECO:0000256" key="4">
    <source>
        <dbReference type="ARBA" id="ARBA00022729"/>
    </source>
</evidence>
<comment type="subcellular location">
    <subcellularLocation>
        <location evidence="1">Membrane</location>
        <topology evidence="1">Single-pass type I membrane protein</topology>
    </subcellularLocation>
</comment>
<gene>
    <name evidence="9" type="ORF">QE152_g33951</name>
</gene>
<dbReference type="EMBL" id="JASPKY010000530">
    <property type="protein sequence ID" value="KAK9693836.1"/>
    <property type="molecule type" value="Genomic_DNA"/>
</dbReference>
<evidence type="ECO:0000313" key="10">
    <source>
        <dbReference type="Proteomes" id="UP001458880"/>
    </source>
</evidence>
<evidence type="ECO:0000256" key="8">
    <source>
        <dbReference type="SAM" id="Phobius"/>
    </source>
</evidence>
<dbReference type="InterPro" id="IPR009565">
    <property type="entry name" value="FAM174-like"/>
</dbReference>
<evidence type="ECO:0000313" key="9">
    <source>
        <dbReference type="EMBL" id="KAK9693836.1"/>
    </source>
</evidence>
<evidence type="ECO:0000256" key="6">
    <source>
        <dbReference type="ARBA" id="ARBA00023136"/>
    </source>
</evidence>
<keyword evidence="7" id="KW-0325">Glycoprotein</keyword>
<dbReference type="PANTHER" id="PTHR28607">
    <property type="entry name" value="EXPRESSED PROTEIN"/>
    <property type="match status" value="1"/>
</dbReference>
<dbReference type="Pfam" id="PF06679">
    <property type="entry name" value="DUF1180"/>
    <property type="match status" value="1"/>
</dbReference>
<comment type="caution">
    <text evidence="9">The sequence shown here is derived from an EMBL/GenBank/DDBJ whole genome shotgun (WGS) entry which is preliminary data.</text>
</comment>
<sequence>MHILCETVLILRSGVKLVPTKKQTICIYPKCLKVINMFCSLFPNNLFITSFLLVCLTTFSAGILPENIPPKGGNDETKTKMDAPIEEDKPVILQLPKNATTVANNSVILEKPQEVVTNVSNNSLVINQPKPQDSGALYRLFLVLLGILLLGICALTVVYVSYRFYRMRTGGTRPTAVRKYGVLTQRTDIEMLPLPLDDDEDDDTVFDVGNHVATR</sequence>
<evidence type="ECO:0000256" key="1">
    <source>
        <dbReference type="ARBA" id="ARBA00004479"/>
    </source>
</evidence>
<evidence type="ECO:0000256" key="5">
    <source>
        <dbReference type="ARBA" id="ARBA00022989"/>
    </source>
</evidence>
<accession>A0AAW1IUJ5</accession>
<feature type="transmembrane region" description="Helical" evidence="8">
    <location>
        <begin position="46"/>
        <end position="64"/>
    </location>
</feature>
<dbReference type="GO" id="GO:0016020">
    <property type="term" value="C:membrane"/>
    <property type="evidence" value="ECO:0007669"/>
    <property type="project" value="UniProtKB-SubCell"/>
</dbReference>
<protein>
    <submittedName>
        <fullName evidence="9">Uncharacterized protein</fullName>
    </submittedName>
</protein>
<keyword evidence="10" id="KW-1185">Reference proteome</keyword>
<keyword evidence="6 8" id="KW-0472">Membrane</keyword>
<reference evidence="9 10" key="1">
    <citation type="journal article" date="2024" name="BMC Genomics">
        <title>De novo assembly and annotation of Popillia japonica's genome with initial clues to its potential as an invasive pest.</title>
        <authorList>
            <person name="Cucini C."/>
            <person name="Boschi S."/>
            <person name="Funari R."/>
            <person name="Cardaioli E."/>
            <person name="Iannotti N."/>
            <person name="Marturano G."/>
            <person name="Paoli F."/>
            <person name="Bruttini M."/>
            <person name="Carapelli A."/>
            <person name="Frati F."/>
            <person name="Nardi F."/>
        </authorList>
    </citation>
    <scope>NUCLEOTIDE SEQUENCE [LARGE SCALE GENOMIC DNA]</scope>
    <source>
        <strain evidence="9">DMR45628</strain>
    </source>
</reference>
<dbReference type="AlphaFoldDB" id="A0AAW1IUJ5"/>